<evidence type="ECO:0000313" key="6">
    <source>
        <dbReference type="Proteomes" id="UP000007967"/>
    </source>
</evidence>
<protein>
    <submittedName>
        <fullName evidence="5">Transcriptional regulator, LuxR family</fullName>
    </submittedName>
</protein>
<dbReference type="eggNOG" id="COG3899">
    <property type="taxonomic scope" value="Bacteria"/>
</dbReference>
<dbReference type="GO" id="GO:0004016">
    <property type="term" value="F:adenylate cyclase activity"/>
    <property type="evidence" value="ECO:0007669"/>
    <property type="project" value="TreeGrafter"/>
</dbReference>
<dbReference type="Gene3D" id="1.10.10.10">
    <property type="entry name" value="Winged helix-like DNA-binding domain superfamily/Winged helix DNA-binding domain"/>
    <property type="match status" value="1"/>
</dbReference>
<dbReference type="GO" id="GO:0005737">
    <property type="term" value="C:cytoplasm"/>
    <property type="evidence" value="ECO:0007669"/>
    <property type="project" value="TreeGrafter"/>
</dbReference>
<dbReference type="HOGENOM" id="CLU_006850_0_2_11"/>
<proteinExistence type="predicted"/>
<dbReference type="PROSITE" id="PS00622">
    <property type="entry name" value="HTH_LUXR_1"/>
    <property type="match status" value="1"/>
</dbReference>
<dbReference type="SUPFAM" id="SSF52540">
    <property type="entry name" value="P-loop containing nucleoside triphosphate hydrolases"/>
    <property type="match status" value="1"/>
</dbReference>
<dbReference type="InterPro" id="IPR036388">
    <property type="entry name" value="WH-like_DNA-bd_sf"/>
</dbReference>
<gene>
    <name evidence="5" type="ordered locus">Kfla_4055</name>
</gene>
<dbReference type="Proteomes" id="UP000007967">
    <property type="component" value="Chromosome"/>
</dbReference>
<keyword evidence="6" id="KW-1185">Reference proteome</keyword>
<feature type="compositionally biased region" description="Pro residues" evidence="3">
    <location>
        <begin position="109"/>
        <end position="125"/>
    </location>
</feature>
<evidence type="ECO:0000256" key="1">
    <source>
        <dbReference type="ARBA" id="ARBA00022741"/>
    </source>
</evidence>
<dbReference type="Pfam" id="PF00196">
    <property type="entry name" value="GerE"/>
    <property type="match status" value="1"/>
</dbReference>
<evidence type="ECO:0000259" key="4">
    <source>
        <dbReference type="PROSITE" id="PS50043"/>
    </source>
</evidence>
<dbReference type="PROSITE" id="PS50043">
    <property type="entry name" value="HTH_LUXR_2"/>
    <property type="match status" value="1"/>
</dbReference>
<dbReference type="eggNOG" id="COG0457">
    <property type="taxonomic scope" value="Bacteria"/>
</dbReference>
<dbReference type="PANTHER" id="PTHR16305">
    <property type="entry name" value="TESTICULAR SOLUBLE ADENYLYL CYCLASE"/>
    <property type="match status" value="1"/>
</dbReference>
<dbReference type="InterPro" id="IPR000792">
    <property type="entry name" value="Tscrpt_reg_LuxR_C"/>
</dbReference>
<dbReference type="EMBL" id="CP001736">
    <property type="protein sequence ID" value="ADB33104.1"/>
    <property type="molecule type" value="Genomic_DNA"/>
</dbReference>
<accession>D2PSG6</accession>
<dbReference type="AlphaFoldDB" id="D2PSG6"/>
<dbReference type="Gene3D" id="3.40.50.300">
    <property type="entry name" value="P-loop containing nucleotide triphosphate hydrolases"/>
    <property type="match status" value="1"/>
</dbReference>
<dbReference type="InterPro" id="IPR027417">
    <property type="entry name" value="P-loop_NTPase"/>
</dbReference>
<keyword evidence="1" id="KW-0547">Nucleotide-binding</keyword>
<dbReference type="SMART" id="SM00421">
    <property type="entry name" value="HTH_LUXR"/>
    <property type="match status" value="1"/>
</dbReference>
<feature type="domain" description="HTH luxR-type" evidence="4">
    <location>
        <begin position="904"/>
        <end position="969"/>
    </location>
</feature>
<dbReference type="eggNOG" id="COG2197">
    <property type="taxonomic scope" value="Bacteria"/>
</dbReference>
<dbReference type="GO" id="GO:0005524">
    <property type="term" value="F:ATP binding"/>
    <property type="evidence" value="ECO:0007669"/>
    <property type="project" value="UniProtKB-KW"/>
</dbReference>
<feature type="region of interest" description="Disordered" evidence="3">
    <location>
        <begin position="104"/>
        <end position="130"/>
    </location>
</feature>
<dbReference type="PRINTS" id="PR00038">
    <property type="entry name" value="HTHLUXR"/>
</dbReference>
<dbReference type="PANTHER" id="PTHR16305:SF35">
    <property type="entry name" value="TRANSCRIPTIONAL ACTIVATOR DOMAIN"/>
    <property type="match status" value="1"/>
</dbReference>
<dbReference type="Pfam" id="PF13191">
    <property type="entry name" value="AAA_16"/>
    <property type="match status" value="1"/>
</dbReference>
<keyword evidence="2" id="KW-0067">ATP-binding</keyword>
<evidence type="ECO:0000256" key="2">
    <source>
        <dbReference type="ARBA" id="ARBA00022840"/>
    </source>
</evidence>
<dbReference type="InterPro" id="IPR016032">
    <property type="entry name" value="Sig_transdc_resp-reg_C-effctor"/>
</dbReference>
<dbReference type="KEGG" id="kfl:Kfla_4055"/>
<organism evidence="5 6">
    <name type="scientific">Kribbella flavida (strain DSM 17836 / JCM 10339 / NBRC 14399)</name>
    <dbReference type="NCBI Taxonomy" id="479435"/>
    <lineage>
        <taxon>Bacteria</taxon>
        <taxon>Bacillati</taxon>
        <taxon>Actinomycetota</taxon>
        <taxon>Actinomycetes</taxon>
        <taxon>Propionibacteriales</taxon>
        <taxon>Kribbellaceae</taxon>
        <taxon>Kribbella</taxon>
    </lineage>
</organism>
<dbReference type="SUPFAM" id="SSF46894">
    <property type="entry name" value="C-terminal effector domain of the bipartite response regulators"/>
    <property type="match status" value="1"/>
</dbReference>
<dbReference type="GO" id="GO:0006355">
    <property type="term" value="P:regulation of DNA-templated transcription"/>
    <property type="evidence" value="ECO:0007669"/>
    <property type="project" value="InterPro"/>
</dbReference>
<evidence type="ECO:0000256" key="3">
    <source>
        <dbReference type="SAM" id="MobiDB-lite"/>
    </source>
</evidence>
<dbReference type="STRING" id="479435.Kfla_4055"/>
<dbReference type="InterPro" id="IPR041664">
    <property type="entry name" value="AAA_16"/>
</dbReference>
<dbReference type="CDD" id="cd06170">
    <property type="entry name" value="LuxR_C_like"/>
    <property type="match status" value="1"/>
</dbReference>
<reference evidence="5 6" key="2">
    <citation type="journal article" date="2010" name="Stand. Genomic Sci.">
        <title>Complete genome sequence of Kribbella flavida type strain (IFO 14399).</title>
        <authorList>
            <person name="Pukall R."/>
            <person name="Lapidus A."/>
            <person name="Glavina Del Rio T."/>
            <person name="Copeland A."/>
            <person name="Tice H."/>
            <person name="Cheng J.-F."/>
            <person name="Lucas S."/>
            <person name="Chen F."/>
            <person name="Nolan M."/>
            <person name="LaButti K."/>
            <person name="Pati A."/>
            <person name="Ivanova N."/>
            <person name="Mavrommatis K."/>
            <person name="Mikhailova N."/>
            <person name="Pitluck S."/>
            <person name="Bruce D."/>
            <person name="Goodwin L."/>
            <person name="Land M."/>
            <person name="Hauser L."/>
            <person name="Chang Y.-J."/>
            <person name="Jeffries C.D."/>
            <person name="Chen A."/>
            <person name="Palaniappan K."/>
            <person name="Chain P."/>
            <person name="Rohde M."/>
            <person name="Goeker M."/>
            <person name="Bristow J."/>
            <person name="Eisen J.A."/>
            <person name="Markowitz V."/>
            <person name="Hugenholtz P."/>
            <person name="Kyrpides N.C."/>
            <person name="Klenk H.-P."/>
            <person name="Brettin T."/>
        </authorList>
    </citation>
    <scope>NUCLEOTIDE SEQUENCE [LARGE SCALE GENOMIC DNA]</scope>
    <source>
        <strain evidence="6">DSM 17836 / JCM 10339 / NBRC 14399</strain>
    </source>
</reference>
<sequence>MIAPYVGRDAELAALRTAAARVEAGDSARVLVVGEAGIGKTRLISEFTAPLGADWLTVTGGCPELGAEHFPYVAFLPVVQQLVVDEGGAASQTTLRILLRQHPTTAPDEPAPMPAEAPGPAPPSEPAVEAPSGRLALLHELLALIERAASGRRLLLVVEDLHWADSASRELFGYLARNLGRLPVLLVGTVRTGELAAGHPVRQLVAELGRRPDIGVLSLEPLGQRDVGELLTAVDGRYDPARAAAIHRRSGGNPMFVEALAREEPRTTSPATGAGPSPLRTLLQERVARLSEAARPVLAVAAVAGASVSHDLLTLLADRPDGELNRALRELVEHEQLLPTASGYEFRHALMREAVYTGLLPGERRRLHARAASALTGRPDLATLGLPAAELAEHWHLAGCADEAYRAALVAADEARASFAYGAELRHLERALALQAPDDPARLELHERAIAAALPAGQGEQGLRHCAAALELVDAVSEPEHAALLLLDRAQCRSRLDLSGRADVERARELLPPDRPSYALGLLHYVLAIDDATGRYADSSREHARRVLELGELLDDYRLRCRGSAALGMAELAGDNLDAAEVAQARARRIATAIGDDFALVANSLWECARLGKAGLFEQLAAQAPVAMREAELLGMGQWRGPLFMVNLAIAQVCVGRWDDAVLTLEQALAEEPETLYALVLRLQLGTLSLWRGDLDRAAALMPTPEELHRGSPVLRNYLLGFAVSSACALAVARQDPESAGPAVADFLRHALSPEASPKPDQDALLGIAMLQRARLAAAPRNREIAADAASIRATLTGLLAELRPRAPYPMAYQATIAAALGPGRLADWDEATEHWRRISHVPGMIESLIAAAEAALAGSNRAGARRRLEEARDLATPLGAQLYLDRIAALGRRARLESPVTGNEADSGGLTPREYDVLRLLARGLPNRQIAAELFISPATVGVHVSRILTKLTATTRTEATARAHSLGLLD</sequence>
<dbReference type="GO" id="GO:0003677">
    <property type="term" value="F:DNA binding"/>
    <property type="evidence" value="ECO:0007669"/>
    <property type="project" value="InterPro"/>
</dbReference>
<evidence type="ECO:0000313" key="5">
    <source>
        <dbReference type="EMBL" id="ADB33104.1"/>
    </source>
</evidence>
<reference evidence="6" key="1">
    <citation type="submission" date="2009-09" db="EMBL/GenBank/DDBJ databases">
        <title>The complete genome of Kribbella flavida DSM 17836.</title>
        <authorList>
            <consortium name="US DOE Joint Genome Institute (JGI-PGF)"/>
            <person name="Lucas S."/>
            <person name="Copeland A."/>
            <person name="Lapidus A."/>
            <person name="Glavina del Rio T."/>
            <person name="Dalin E."/>
            <person name="Tice H."/>
            <person name="Bruce D."/>
            <person name="Goodwin L."/>
            <person name="Pitluck S."/>
            <person name="Kyrpides N."/>
            <person name="Mavromatis K."/>
            <person name="Ivanova N."/>
            <person name="Saunders E."/>
            <person name="Brettin T."/>
            <person name="Detter J.C."/>
            <person name="Han C."/>
            <person name="Larimer F."/>
            <person name="Land M."/>
            <person name="Hauser L."/>
            <person name="Markowitz V."/>
            <person name="Cheng J.-F."/>
            <person name="Hugenholtz P."/>
            <person name="Woyke T."/>
            <person name="Wu D."/>
            <person name="Pukall R."/>
            <person name="Klenk H.-P."/>
            <person name="Eisen J.A."/>
        </authorList>
    </citation>
    <scope>NUCLEOTIDE SEQUENCE [LARGE SCALE GENOMIC DNA]</scope>
    <source>
        <strain evidence="6">DSM 17836 / JCM 10339 / NBRC 14399</strain>
    </source>
</reference>
<name>D2PSG6_KRIFD</name>